<evidence type="ECO:0000313" key="5">
    <source>
        <dbReference type="Proteomes" id="UP000280825"/>
    </source>
</evidence>
<dbReference type="EMBL" id="RYDJ01000007">
    <property type="protein sequence ID" value="RTZ04825.1"/>
    <property type="molecule type" value="Genomic_DNA"/>
</dbReference>
<feature type="domain" description="FecR protein" evidence="2">
    <location>
        <begin position="147"/>
        <end position="236"/>
    </location>
</feature>
<keyword evidence="1" id="KW-1133">Transmembrane helix</keyword>
<keyword evidence="1" id="KW-0812">Transmembrane</keyword>
<name>A0A432CMF5_9FLAO</name>
<feature type="transmembrane region" description="Helical" evidence="1">
    <location>
        <begin position="97"/>
        <end position="116"/>
    </location>
</feature>
<protein>
    <submittedName>
        <fullName evidence="4">FecR family protein</fullName>
    </submittedName>
</protein>
<evidence type="ECO:0000259" key="3">
    <source>
        <dbReference type="Pfam" id="PF16344"/>
    </source>
</evidence>
<dbReference type="InterPro" id="IPR006860">
    <property type="entry name" value="FecR"/>
</dbReference>
<dbReference type="Pfam" id="PF04773">
    <property type="entry name" value="FecR"/>
    <property type="match status" value="1"/>
</dbReference>
<accession>A0A432CMF5</accession>
<sequence>MQNRNNYIEIGEFLADESFKRWVLQQNDQQNWELWTLENPVRAKLVEEARVLIFAMKVPADDLSADAVQTALEATWHKIENKKKTTRKTKVLFLRNNWIKGIAATLVFGLISTWFYHNFFNANDGELNYNELIKENSDGLLEQTNNSNKSQVIILSDGSSVLLQPKSKLSYPKIFVGNERKVYLSGEGFFEISKDAKKPFLVYSNEIITKVIGTSFRIKSYENDSNVEVIVRTGIVKIHSNKSAFNSTKKEVILLPNQALRYGRKTLIFNKITNITQDESLTSALGDVEKLSFEFTDIPVVQIFRTIEQAYLVDIDFPENKLKECHITTSLTDQPLSEKLKIICESIGNNTTYQMNGNQISIQSIGCN</sequence>
<dbReference type="InterPro" id="IPR032508">
    <property type="entry name" value="FecR_C"/>
</dbReference>
<proteinExistence type="predicted"/>
<dbReference type="RefSeq" id="WP_126462486.1">
    <property type="nucleotide sequence ID" value="NZ_RYDJ01000007.1"/>
</dbReference>
<dbReference type="Gene3D" id="2.60.120.1440">
    <property type="match status" value="1"/>
</dbReference>
<comment type="caution">
    <text evidence="4">The sequence shown here is derived from an EMBL/GenBank/DDBJ whole genome shotgun (WGS) entry which is preliminary data.</text>
</comment>
<evidence type="ECO:0000313" key="4">
    <source>
        <dbReference type="EMBL" id="RTZ04825.1"/>
    </source>
</evidence>
<organism evidence="4 5">
    <name type="scientific">Flavobacterium bomense</name>
    <dbReference type="NCBI Taxonomy" id="2497483"/>
    <lineage>
        <taxon>Bacteria</taxon>
        <taxon>Pseudomonadati</taxon>
        <taxon>Bacteroidota</taxon>
        <taxon>Flavobacteriia</taxon>
        <taxon>Flavobacteriales</taxon>
        <taxon>Flavobacteriaceae</taxon>
        <taxon>Flavobacterium</taxon>
    </lineage>
</organism>
<dbReference type="PANTHER" id="PTHR30273:SF2">
    <property type="entry name" value="PROTEIN FECR"/>
    <property type="match status" value="1"/>
</dbReference>
<dbReference type="GO" id="GO:0016989">
    <property type="term" value="F:sigma factor antagonist activity"/>
    <property type="evidence" value="ECO:0007669"/>
    <property type="project" value="TreeGrafter"/>
</dbReference>
<dbReference type="Proteomes" id="UP000280825">
    <property type="component" value="Unassembled WGS sequence"/>
</dbReference>
<keyword evidence="5" id="KW-1185">Reference proteome</keyword>
<gene>
    <name evidence="4" type="ORF">EKL98_07725</name>
</gene>
<keyword evidence="1" id="KW-0472">Membrane</keyword>
<dbReference type="PANTHER" id="PTHR30273">
    <property type="entry name" value="PERIPLASMIC SIGNAL SENSOR AND SIGMA FACTOR ACTIVATOR FECR-RELATED"/>
    <property type="match status" value="1"/>
</dbReference>
<feature type="domain" description="Protein FecR C-terminal" evidence="3">
    <location>
        <begin position="293"/>
        <end position="362"/>
    </location>
</feature>
<dbReference type="Pfam" id="PF16344">
    <property type="entry name" value="FecR_C"/>
    <property type="match status" value="1"/>
</dbReference>
<dbReference type="InterPro" id="IPR012373">
    <property type="entry name" value="Ferrdict_sens_TM"/>
</dbReference>
<dbReference type="Gene3D" id="3.55.50.30">
    <property type="match status" value="1"/>
</dbReference>
<dbReference type="AlphaFoldDB" id="A0A432CMF5"/>
<evidence type="ECO:0000259" key="2">
    <source>
        <dbReference type="Pfam" id="PF04773"/>
    </source>
</evidence>
<reference evidence="4 5" key="1">
    <citation type="submission" date="2018-12" db="EMBL/GenBank/DDBJ databases">
        <title>Flavobacterium sp. nov., isolated from glacier ice.</title>
        <authorList>
            <person name="Liu Q."/>
            <person name="Xin Y.-H."/>
        </authorList>
    </citation>
    <scope>NUCLEOTIDE SEQUENCE [LARGE SCALE GENOMIC DNA]</scope>
    <source>
        <strain evidence="4 5">RB1N8</strain>
    </source>
</reference>
<evidence type="ECO:0000256" key="1">
    <source>
        <dbReference type="SAM" id="Phobius"/>
    </source>
</evidence>